<dbReference type="InterPro" id="IPR049945">
    <property type="entry name" value="AAA_22"/>
</dbReference>
<dbReference type="InterPro" id="IPR003593">
    <property type="entry name" value="AAA+_ATPase"/>
</dbReference>
<evidence type="ECO:0000313" key="3">
    <source>
        <dbReference type="Proteomes" id="UP001500840"/>
    </source>
</evidence>
<keyword evidence="3" id="KW-1185">Reference proteome</keyword>
<dbReference type="SMART" id="SM00382">
    <property type="entry name" value="AAA"/>
    <property type="match status" value="1"/>
</dbReference>
<dbReference type="InterPro" id="IPR052026">
    <property type="entry name" value="ExeA_AAA_ATPase_DNA-bind"/>
</dbReference>
<gene>
    <name evidence="2" type="ORF">GCM10023156_49300</name>
</gene>
<protein>
    <submittedName>
        <fullName evidence="2">AAA family ATPase</fullName>
    </submittedName>
</protein>
<dbReference type="Pfam" id="PF13401">
    <property type="entry name" value="AAA_22"/>
    <property type="match status" value="1"/>
</dbReference>
<dbReference type="PANTHER" id="PTHR35894:SF1">
    <property type="entry name" value="PHOSPHORIBULOKINASE _ URIDINE KINASE FAMILY"/>
    <property type="match status" value="1"/>
</dbReference>
<dbReference type="SUPFAM" id="SSF52540">
    <property type="entry name" value="P-loop containing nucleoside triphosphate hydrolases"/>
    <property type="match status" value="1"/>
</dbReference>
<dbReference type="Gene3D" id="3.40.50.300">
    <property type="entry name" value="P-loop containing nucleotide triphosphate hydrolases"/>
    <property type="match status" value="1"/>
</dbReference>
<accession>A0ABP8NCY4</accession>
<organism evidence="2 3">
    <name type="scientific">Novipirellula rosea</name>
    <dbReference type="NCBI Taxonomy" id="1031540"/>
    <lineage>
        <taxon>Bacteria</taxon>
        <taxon>Pseudomonadati</taxon>
        <taxon>Planctomycetota</taxon>
        <taxon>Planctomycetia</taxon>
        <taxon>Pirellulales</taxon>
        <taxon>Pirellulaceae</taxon>
        <taxon>Novipirellula</taxon>
    </lineage>
</organism>
<proteinExistence type="predicted"/>
<sequence>MQRPDQQYVTPPFPAFPSVSRYVPLGSIADAMTRVCRSVDAREGVSLVVGPPGTGKSLLCSLLVDRYRQTHDVVILGETPIDTRAAYLRHLLHHLGADYRGIADADLQLALVDRVCDNDPPNDGLLIIVDEAQALSAEVLEAIRMSTNIQSGGQPRVFAVVVGGVRLDDTLAAPSMEPFSQRIAARCYLHPMNADETRHYVSETIQCCGADPAATITDEALAAVHHACCGVPRLVNQIMTEAIDIAEAADESLITDHTIDRAWAQLQQLPSPMIEAPGVKQEGAPVEFGELDELDSSPLANIASRGEVDTLDEQEALAADECETDAEVACENSADVTSESDLSDDHHDLVASTMRENMLSAEMFSDGDVEGMTKGETQYHSLVSFPVSKVSSLAERRVTVKDPSAIFGEFDDEEEVCLKGSAKAAAPILDQPPASQPVGSQPVVVECDQDHATEFDASGSHSCDSYCSDNQCDDLESMLHQEIIGIADMASGANFFALHEASDPQWAESQNEEVADLELIADEVEESPATLRLNRDDNAGDADSCEPETYIRKDLSEGSLRLTVRDDSDLLVIEEDVDLSRSPKSTYLDRNESEVSVDFHSMLQRMRTGSEV</sequence>
<evidence type="ECO:0000313" key="2">
    <source>
        <dbReference type="EMBL" id="GAA4463784.1"/>
    </source>
</evidence>
<dbReference type="Proteomes" id="UP001500840">
    <property type="component" value="Unassembled WGS sequence"/>
</dbReference>
<evidence type="ECO:0000259" key="1">
    <source>
        <dbReference type="SMART" id="SM00382"/>
    </source>
</evidence>
<dbReference type="RefSeq" id="WP_345326397.1">
    <property type="nucleotide sequence ID" value="NZ_BAABGA010000066.1"/>
</dbReference>
<reference evidence="3" key="1">
    <citation type="journal article" date="2019" name="Int. J. Syst. Evol. Microbiol.">
        <title>The Global Catalogue of Microorganisms (GCM) 10K type strain sequencing project: providing services to taxonomists for standard genome sequencing and annotation.</title>
        <authorList>
            <consortium name="The Broad Institute Genomics Platform"/>
            <consortium name="The Broad Institute Genome Sequencing Center for Infectious Disease"/>
            <person name="Wu L."/>
            <person name="Ma J."/>
        </authorList>
    </citation>
    <scope>NUCLEOTIDE SEQUENCE [LARGE SCALE GENOMIC DNA]</scope>
    <source>
        <strain evidence="3">JCM 17759</strain>
    </source>
</reference>
<name>A0ABP8NCY4_9BACT</name>
<feature type="domain" description="AAA+ ATPase" evidence="1">
    <location>
        <begin position="42"/>
        <end position="190"/>
    </location>
</feature>
<dbReference type="InterPro" id="IPR027417">
    <property type="entry name" value="P-loop_NTPase"/>
</dbReference>
<dbReference type="PANTHER" id="PTHR35894">
    <property type="entry name" value="GENERAL SECRETION PATHWAY PROTEIN A-RELATED"/>
    <property type="match status" value="1"/>
</dbReference>
<comment type="caution">
    <text evidence="2">The sequence shown here is derived from an EMBL/GenBank/DDBJ whole genome shotgun (WGS) entry which is preliminary data.</text>
</comment>
<dbReference type="EMBL" id="BAABGA010000066">
    <property type="protein sequence ID" value="GAA4463784.1"/>
    <property type="molecule type" value="Genomic_DNA"/>
</dbReference>